<protein>
    <submittedName>
        <fullName evidence="2">WD repeat and FYVE domain-containing protein 3</fullName>
    </submittedName>
</protein>
<accession>A0AC34PUE9</accession>
<evidence type="ECO:0000313" key="1">
    <source>
        <dbReference type="Proteomes" id="UP000887576"/>
    </source>
</evidence>
<proteinExistence type="predicted"/>
<evidence type="ECO:0000313" key="2">
    <source>
        <dbReference type="WBParaSite" id="JU765_v2.g10044.t1"/>
    </source>
</evidence>
<dbReference type="WBParaSite" id="JU765_v2.g10044.t1">
    <property type="protein sequence ID" value="JU765_v2.g10044.t1"/>
    <property type="gene ID" value="JU765_v2.g10044"/>
</dbReference>
<organism evidence="1 2">
    <name type="scientific">Panagrolaimus sp. JU765</name>
    <dbReference type="NCBI Taxonomy" id="591449"/>
    <lineage>
        <taxon>Eukaryota</taxon>
        <taxon>Metazoa</taxon>
        <taxon>Ecdysozoa</taxon>
        <taxon>Nematoda</taxon>
        <taxon>Chromadorea</taxon>
        <taxon>Rhabditida</taxon>
        <taxon>Tylenchina</taxon>
        <taxon>Panagrolaimomorpha</taxon>
        <taxon>Panagrolaimoidea</taxon>
        <taxon>Panagrolaimidae</taxon>
        <taxon>Panagrolaimus</taxon>
    </lineage>
</organism>
<name>A0AC34PUE9_9BILA</name>
<sequence>MDNGDRTLTLLHLRKTFSTYLKENGENALQVDPKAVDRLLPLFNKVMRMFTPDDVMIQFKEVFQFSSFMSEYFVHEIRRRANNENTKEAATTIYNFLKPGSESRGWLLLKTISFLVSSGSSKIHEELCKCSFPSTLVKVFYLFFDLNIPSNDSETETLLYDALFMLMATLCGYDCVAQELIQKDDLILLFIGASSTCPVELIKWRNANYTFLSTIIVKALSPAVSKYIRAKSCVGYYIKTYKTQQASVAEKVTILVNLLDLLKSSADTTDLVELAAEANLEQKSQIFDILCSLMSAGTELVSLVPPASPLSFYPFALPYTETRNDGAVRISDAFMVLEKCFYNGDDETCQLVLESVLSIYKAEKLNYFILERHYPLYLFAERMTVKGLIIQKKVLSIIEFILRDLNFIPCKELTAVNLHLKNALTEKRWENASAYLTFLFSILSTNIHIKDAYRELLHLETILHTVQTNAATINDITGQQRDTMQLALDFLIAATKGNALNAQFIIENLEINAIKSMLSAEKNEEFKNVTLMLIKNLLFLAKNEQLFSSLLQILFSDPGNIHLSMIILKLFSTALLESHKVRIMFRRSGGYICLMTLLLHLENVFTFPAKNQAQIETSKLTSEQCDILAHIDLIFQVFTISMRFEPSNAKYVQGEVKPGIVVSILRAIGCFTQEDKIDANAVVWSKFNGENILNPLWLCHRAFQIDLNDLKMNLLFNLAMDTYERQNNDLNFAVKDHFISVEALESTPVVAWNRNVLSHPTIVLCILRLLPSIGARIDGFQSEVDESDQHWTAVAQYYVSLVLKALLRQERSQQVLCEHFMPKLVMDVGVDLLKLSSHPLLTSFLYILERLACQSMHPRELRRFLRLDQPLCCLNLDDDTFEDSENSGGPVPIHRVKALVSMLTPRNHALVHPPSFVEFDMAIEGFACLLIPSLARVSSTVQLSVTNNSGSHSGERLFPPVNGFTYMTWFYVDEWNFKNSDPVSPIRLLTVVRNFEGTEISNMRGTSFESYNIENHLCCFYVHLIPGEKTLLISTAEHSMLDELRRDFSRPVGNDTSIKLQFSEQSLPSKQWIHLAIVMTRSILKQSQVDVYWNGKCMASQNLNYIIPNIGGGQAQFADSQGVHALVGTPPFLRKANNLRWKMASMFLIDEPLIAEKVKKVYDLQPHYIGNFQTVLDNGPLISEEKITISLNAAAVSEVTMQAMKSMLRKSDCEMLSILLGISQNDSSTPLRVIWNACYHGLGAPRALAGSVIGYLSMRTFSPCPVSSLLESIGGVAPLFGLIAMCTDSHGLYASLKVLVSAVQTNEAIFSTIQYQRGFQTLAILLEEKANLVNSHILHLILSLVGTVDVSKEITIIPNLQTFEDLLCDLDVWQNANEDVKKLLFEHFYELVIDNQRDNLMKVRNSSLLSRLLMLLFEQPLAFVIKNDIIFRLIAAIVQPPCDSTCLLRFGQTLSANLSSKTANEMHENDYPFYLAEVEKLLLAQCLESETSEIKINEELYSIYVRNRLLNTLATMLAHSSGHINSQLCESIVVTLGFGWILALFAPGFHSGTIYLGVRMLVNVTKYPALLAKFKEGSYNGGWLTDADSVIRNRAAVLLGFSVSAHPGAVGSHVDFNPELSNCSGFAALEHLMYNHADKPFCYLGILALFFGQHNANIQPLDEFTVDQIWSNVFSLDVTSSVSDAISKCAFCPDALIPLFSMVRAGIHHQNGSNSTSDHWSQSYPIMVVQLITFLYQNSESFFGIAHTPSFVISLFSALLPKPSMGSQDRESSPTMSSNRAARLVTELLTNVLLNDLCLNHETRSKWLFDSLLEFLEGGGCMHPSQSMIYTEIVNSCLNHFMTSDMFFSNSALIVPKSADGLLNRSSEATATNVIHFLSRVIDSVWDCLYRGNPVSILKCFLKLLAEAHASNKAASQLSCTETHINALFRVILYLLSRPVESVDTQMSVLDTLAEIVRNQHLLLSKNSNNPLFYGALVHLVFMLSERPEVQYPTANQQHIERGSAQVVMCAQNVWGILWAQKRPLLEEIFKREIDLDLYSARANCGEIANKYWLQFVDSQTDLASNAPLSSSLSGKFPQQIQSKLTQVAKTSFQRLTSRKSVLLMSTGSSTSSNTVPFNYERSKIEPETFYMWIRVHISLLKELLRNQCMRYHEWHAHVRKWCMQEWHNTEAVLTRERGLWGPEECSMLDKFELDTTEGPLRIRKKMIPNPKFYQRYPHRPHLDAPEAKALRAKVAISKDSKLYFERMKKRRFRTMDERIVDTSAISSANSDDTVQELLEPTTEINLSLIKRMVKKNVDQAKAESKKNPDGEEVESVADDLNEDTTEVKEQAVEANPKSAEGHSPTSPQLPSTPQTPAPVVSPKPSLSSTGNGPDNQTLLRLLEQGEQLHSMFRCARIQGLDTIEGLLLFGREHYYVVDGFTLLKTREIRDLDFLPEQYHDPIIPYMAMGSNNRPSTRTNRQCSKFGYDDIKDVHKRRYLLQPIALEVFSGDGRNYLLAFPRKIRDRVYQKFISMAKNTSSDVAKTIAEQKKMMPVETTSTGTLLINSLIGQHSMTQRWQKGEVSNFDYLMYLNTLAGRSYNDLSQYPVFPWILADYESESLDLTNPKTFRDLSKPMGAQTPERLAQFLKRYREWDDPTGDTPPYMYGTHYSSAMIVLSYLVRQEPFTQQFLKLQGGHFDLADRMFHCVRDAWLSASRNNMADVKELIPEFFYLPEMFANSNNFDLGVKQSGVMLDDIILPTWSRNDPHEFIRLHRQALECDYVSEHLHEWIDLIFGYKQSGDAAKDANNVFHHLFYEENVDFESIDDPLTRNATLGFINNFGQIPAQLFKKPHPLKKVQVADSLCFVPGVTTPRLFYHSLETLKCLAKPVKELKVAIGDICINEKGQVVVLEQNKVFISPHYFLSWDYYDRSIRLGIMGGEKTACILETNNVYEVTCMGTADGRTIFAGLTTGGVMVWTLSGINKLSSGLSPKSTRLTPKRVLDGHTDVVTALAICTNHNFIVSASRDHSAIIWHLTKLVYIRQLKNHPAAVSAVAVNDITGDIATSSSSCIFLWTINGKLLSVVKTTDSGLFSNPSSMVLCLSFSTINEWDQKNVIMCGTSDGLVKMYSCELKKSASAENETANPPKSPTNSTHDSKTLKEHLLKRQQRIQQHGHRKSPLNQLSYDSSQASSPIHTPSLISSINENLGKTDNSTTEFKRVMILRKILAENTAFNQDNPHPAPITSISPSKDHKSVYVGDGIGRIWVWSIDNAHSSGNNTGHLSMAALTKR</sequence>
<dbReference type="Proteomes" id="UP000887576">
    <property type="component" value="Unplaced"/>
</dbReference>
<reference evidence="2" key="1">
    <citation type="submission" date="2022-11" db="UniProtKB">
        <authorList>
            <consortium name="WormBaseParasite"/>
        </authorList>
    </citation>
    <scope>IDENTIFICATION</scope>
</reference>